<organism evidence="2 3">
    <name type="scientific">Pyxidicoccus parkwayensis</name>
    <dbReference type="NCBI Taxonomy" id="2813578"/>
    <lineage>
        <taxon>Bacteria</taxon>
        <taxon>Pseudomonadati</taxon>
        <taxon>Myxococcota</taxon>
        <taxon>Myxococcia</taxon>
        <taxon>Myxococcales</taxon>
        <taxon>Cystobacterineae</taxon>
        <taxon>Myxococcaceae</taxon>
        <taxon>Pyxidicoccus</taxon>
    </lineage>
</organism>
<evidence type="ECO:0000259" key="1">
    <source>
        <dbReference type="SMART" id="SM00901"/>
    </source>
</evidence>
<sequence>MIHEATVKSISELITALADLSKKLDPGEVVWFRGHANEIFKLQPSLARHPKGLEREALLIKRFKQNAYSFRTLPPQSEWEWLFLMQHFGVPTRLLDWTESPLVGLYFAVNDKPEHDSADGHLWAMLPAKFNFDIPRIRPIVPIDIPSFGVEKTLDDYRPDVMVLDTHSNKLPVAAIAHRQNERIMAQLGVFTIMHRDTAPLETLADKHLAKFTIPAASKPQIKTELLNLRITRMSLFPELSSVAAVANEVLT</sequence>
<keyword evidence="3" id="KW-1185">Reference proteome</keyword>
<accession>A0ABX7NKA8</accession>
<reference evidence="2 3" key="1">
    <citation type="submission" date="2021-02" db="EMBL/GenBank/DDBJ databases">
        <title>De Novo genome assembly of isolated myxobacteria.</title>
        <authorList>
            <person name="Stevens D.C."/>
        </authorList>
    </citation>
    <scope>NUCLEOTIDE SEQUENCE [LARGE SCALE GENOMIC DNA]</scope>
    <source>
        <strain evidence="3">SCPEA02</strain>
    </source>
</reference>
<evidence type="ECO:0000313" key="2">
    <source>
        <dbReference type="EMBL" id="QSQ19292.1"/>
    </source>
</evidence>
<feature type="domain" description="FRG" evidence="1">
    <location>
        <begin position="26"/>
        <end position="123"/>
    </location>
</feature>
<name>A0ABX7NKA8_9BACT</name>
<evidence type="ECO:0000313" key="3">
    <source>
        <dbReference type="Proteomes" id="UP000662747"/>
    </source>
</evidence>
<gene>
    <name evidence="2" type="ORF">JY651_28595</name>
</gene>
<dbReference type="Proteomes" id="UP000662747">
    <property type="component" value="Chromosome"/>
</dbReference>
<proteinExistence type="predicted"/>
<dbReference type="InterPro" id="IPR014966">
    <property type="entry name" value="FRG-dom"/>
</dbReference>
<protein>
    <submittedName>
        <fullName evidence="2">FRG domain-containing protein</fullName>
    </submittedName>
</protein>
<dbReference type="RefSeq" id="WP_206720879.1">
    <property type="nucleotide sequence ID" value="NZ_CP071090.1"/>
</dbReference>
<dbReference type="EMBL" id="CP071090">
    <property type="protein sequence ID" value="QSQ19292.1"/>
    <property type="molecule type" value="Genomic_DNA"/>
</dbReference>
<dbReference type="Pfam" id="PF08867">
    <property type="entry name" value="FRG"/>
    <property type="match status" value="1"/>
</dbReference>
<dbReference type="SMART" id="SM00901">
    <property type="entry name" value="FRG"/>
    <property type="match status" value="1"/>
</dbReference>